<dbReference type="InterPro" id="IPR038255">
    <property type="entry name" value="PBS_linker_sf"/>
</dbReference>
<dbReference type="SUPFAM" id="SSF51120">
    <property type="entry name" value="beta-Roll"/>
    <property type="match status" value="4"/>
</dbReference>
<organism evidence="8 9">
    <name type="scientific">Skermanella aerolata</name>
    <dbReference type="NCBI Taxonomy" id="393310"/>
    <lineage>
        <taxon>Bacteria</taxon>
        <taxon>Pseudomonadati</taxon>
        <taxon>Pseudomonadota</taxon>
        <taxon>Alphaproteobacteria</taxon>
        <taxon>Rhodospirillales</taxon>
        <taxon>Azospirillaceae</taxon>
        <taxon>Skermanella</taxon>
    </lineage>
</organism>
<feature type="compositionally biased region" description="Gly residues" evidence="5">
    <location>
        <begin position="2458"/>
        <end position="2499"/>
    </location>
</feature>
<gene>
    <name evidence="8" type="ORF">SAE02_73910</name>
</gene>
<dbReference type="GO" id="GO:0005576">
    <property type="term" value="C:extracellular region"/>
    <property type="evidence" value="ECO:0007669"/>
    <property type="project" value="UniProtKB-SubCell"/>
</dbReference>
<dbReference type="PRINTS" id="PR00313">
    <property type="entry name" value="CABNDNGRPT"/>
</dbReference>
<evidence type="ECO:0008006" key="10">
    <source>
        <dbReference type="Google" id="ProtNLM"/>
    </source>
</evidence>
<dbReference type="GO" id="GO:0004601">
    <property type="term" value="F:peroxidase activity"/>
    <property type="evidence" value="ECO:0007669"/>
    <property type="project" value="InterPro"/>
</dbReference>
<sequence>MVNLVKHDLLFILDQIKIAEKHAGGTPLTELVESPLLPYGLRTVDGSYNNLVAGREEWGAADNPFPRITDPYYRNETDDSITFGAGSPGQVVFTDGNYAEMGTPPSQSMGLGGGTVVDADPRIISNLIVDQTLDNPAAIYAALLYSGVTGAGLMAGVTEIRAAKVALDKALTNAETATAQSATLQQALTSIQTVSTAAQTALSAAQAQATSMQAAYQAADAAVTLAQQAATDAQETLNNLTKTGTSEEIQAATDALTAANADLSAKQALAATAQGNLDAANSAVTSLTAAAALTASALAAAIEANTNAQTALTAAEAEVVLKLQAVTDADTAVTLAQEAVTKAEEILDISKKSGTEEEIQEATNALTAANADLSAKQALAATAQGNLDVANTAVTSLTAAAALTASTLAAAIEANTNAQTALTAAEADVVLKLQADTDADAAVTVAQQTVDTAKTALDDVSPGTPEEIAAANAELTAAKTDLIAKLDFAETAQKSLNTANATVATLTAKADEAADDVAAAAEALAAAQDASTNANKAVINAKGALGDVLVEHGVETEGSSVVIPNVSPDEGLSAPYNGWFTLFGQFFDHGLDLVQKGNNGTIYIPLQPDDPLFNPATPHTNFMALTRAPTNAINLTTPWVDQNQTYTSSASHQMFLREYKFSVDTNKDGTADARPLATGKLLEGDRGLATWADVKEQARTILGINLTDADVTNVPLFVMDEYGEFIRGTNGLPQLVVSLGADKKFGGGDDVFLEGNLAAPISTAGAVRTNHAFLDDIAHAAVPVVSGGLLRADTDTAVGYKNADGTSGPVTSRGTQTAYDNEMLDAHYITGDGRGNENIGLSAVHHIFHSEHNHTVEQVKTRALESGDLAFLNEWLLNDVTTFPTTSEAISALDWDGERLFQAARFTTEMQYQHLVFEEFARKIQPDVDIFVFNPSVDINPAIFAEFAHVVYRFGHSMLREQVASTNADGSNGSLNLFDAFLNPLAFGSSTIDHDVAAGAIVRGMTSQVGNEIDEFVTDVLRNQLLGIPLDLAALNIARGRDTGIPSLNEARRQFKEAANGDSQLDAYTSWTDFALNLKNPASIVNFIAAYGTHGTITQAATTEAKRDAAWKIVFGGEGAPTDRQDFLNATGIYAGGKLGGLEDIDLWVGGMAEKKMAFGGMLGSTFSFIFELQLENLQNADRFYYLSRVQGLNLLNELENNSFAKMVLNNTDLGETGYALPGDIFSVPDHVLYMDRAMGTKFGYADPVQEDAWLQAVSPMIERRDANGDGIDEYIRVNTNDHVLIQGTNGNDTIIAGGGDDSVWGRDGNDRIEAGYGVDKIHGGKGDDIITNSGTDIGEVDMFHGEEGNDVIHAGSGLALVFGNEGSDFIITGPDGKEAFGGTGNDFILGGEGSDFLLGNEGDDWIEAGNGFDTTAGDNSELMFNSSIIGHDVMFAGQNEHDFDAESGDDIMVQGESVMRSEGMWGFDWAIHKGNTEEADSDLTKPIFTTDAADILRDRFDAVEALSGWDKNDLLKGDNRGEPDPNAEPEVGENPNLAAAENTMVKHELSQAGVDRITGLRELLGTWASAPGTGDREGQIAFDDGNILLGGGGSDMIEGRGGNDLIDGDRWLNVRIGIEHKGVTYSADSMAGQVYLQSDVVQGVVKPGADAQFGGKTLNALMLDRDLNPGQLSIVREIVRDNGIGDTDTAVYWDVRANYTITTSSDGAILVSHTGFDPANVPAGVDARVSDGVDKLRNIERLSFADGVVNLTPPDLKLNAFDPGGTVADNFNNLTAPYSNNSGTRAWGGSWVETGDDNNATAATGQIRITAGTLQFDQGDGASIQRSVNLADGVSARLSYSANPDQLDAGEAVRVFFSADGVTFTLLDTITGNGATVNRTFDLTGPFTANAAIRFEATAISLANEFVTIDNLALDVTVPAASPSVDYETTYTEDGAAVTIASLPSIVDDSAQMASARIVVTNTQPGDDLDIGSLTGTGITANIALVGGQIVLTLTGEASLSVYQRVIQSITFDNTSQNPSTVDRIIEVTVNDGLMDSNVATTTVNVIAVNDAPSPGADRIVTNFVNNQAFTLPDWVFLNNDSDVDSTPLVISGVSAATNLTVTRSDGSITITDIGLTNGGSFTYTVGDGQTTRTGNVNVVRDPTAPISGGNGSDILVGNDANSALEGGLGDDLIFAGGGNDTVNWGARSFGGIFDISNDGRDFVDGGAGTDDRFIVNGSGTAEAFVVYSRTAAAASGINGLKTDTEIVITRNGSVIAELDNIEEITINTGAGNDTVTAVGDFNPTSLNFNTITINSDEGDNTVDITSLQSAHRILFRSNGGNDTIIGTLRPQDVIELPAGVAPTDYEITTDESGVTTMSGGSHSIRFTCENGLPQFGLGDGTGTPGTDTGTPGTGTGTPGTGTGTPGTGTGTPGTGTGTPGTDTGTPGTGTGTPGTGTGTPGTGTETPGTGTETPGTGTGTPGTGTGTPGTGTPGTGTPGTGTPGTGTPGTGTPGTGTPGTDTPVASVISGTAGNDVITGTAKNDVIFGGKGNDVIDGGSGTDTVLLVGRDLADYSIRFENGNAVFSHKNGGSDGVDTIANVEMIRFTGPDLRADATLERLYDTILNRGADPAGKSEWLKAHANGMSMHDMAEALIGSAEAGLLHGDMSNEAYVGMLYQSALNRPADQGGLLGWTSALDSGSMDRADVLLSFANSAEKLSSTVIEFDFNQSEAATLVRLYDTVFERSPDQGGINHWLTANENGMSMHDIALGFIGSTEAQLFRGDMSDEKYVDMLYQSALGRSAETAEQTHWVNHLQNGGDRADALLSFANSAEKMALMGIVSTSIDTL</sequence>
<evidence type="ECO:0000259" key="6">
    <source>
        <dbReference type="Pfam" id="PF13946"/>
    </source>
</evidence>
<dbReference type="InterPro" id="IPR025282">
    <property type="entry name" value="DUF4214"/>
</dbReference>
<evidence type="ECO:0000256" key="1">
    <source>
        <dbReference type="ARBA" id="ARBA00004613"/>
    </source>
</evidence>
<dbReference type="Pfam" id="PF00353">
    <property type="entry name" value="HemolysinCabind"/>
    <property type="match status" value="6"/>
</dbReference>
<dbReference type="Gene3D" id="1.10.3130.20">
    <property type="entry name" value="Phycobilisome linker domain"/>
    <property type="match status" value="1"/>
</dbReference>
<dbReference type="PROSITE" id="PS50292">
    <property type="entry name" value="PEROXIDASE_3"/>
    <property type="match status" value="1"/>
</dbReference>
<dbReference type="InterPro" id="IPR037120">
    <property type="entry name" value="Haem_peroxidase_sf_animal"/>
</dbReference>
<feature type="compositionally biased region" description="Gly residues" evidence="5">
    <location>
        <begin position="2428"/>
        <end position="2443"/>
    </location>
</feature>
<keyword evidence="2" id="KW-0964">Secreted</keyword>
<dbReference type="CDD" id="cd09821">
    <property type="entry name" value="An_peroxidase_bacterial_2"/>
    <property type="match status" value="1"/>
</dbReference>
<dbReference type="InterPro" id="IPR018511">
    <property type="entry name" value="Hemolysin-typ_Ca-bd_CS"/>
</dbReference>
<proteinExistence type="predicted"/>
<dbReference type="InterPro" id="IPR001343">
    <property type="entry name" value="Hemolysn_Ca-bd"/>
</dbReference>
<protein>
    <recommendedName>
        <fullName evidence="10">Heme peroxidase</fullName>
    </recommendedName>
</protein>
<dbReference type="RefSeq" id="WP_052832575.1">
    <property type="nucleotide sequence ID" value="NZ_BJYZ01000069.1"/>
</dbReference>
<reference evidence="8 9" key="1">
    <citation type="submission" date="2019-07" db="EMBL/GenBank/DDBJ databases">
        <title>Whole genome shotgun sequence of Skermanella aerolata NBRC 106429.</title>
        <authorList>
            <person name="Hosoyama A."/>
            <person name="Uohara A."/>
            <person name="Ohji S."/>
            <person name="Ichikawa N."/>
        </authorList>
    </citation>
    <scope>NUCLEOTIDE SEQUENCE [LARGE SCALE GENOMIC DNA]</scope>
    <source>
        <strain evidence="8 9">NBRC 106429</strain>
    </source>
</reference>
<evidence type="ECO:0000259" key="7">
    <source>
        <dbReference type="Pfam" id="PF17892"/>
    </source>
</evidence>
<keyword evidence="3" id="KW-0325">Glycoprotein</keyword>
<evidence type="ECO:0000313" key="8">
    <source>
        <dbReference type="EMBL" id="GEO43243.1"/>
    </source>
</evidence>
<dbReference type="EMBL" id="BJYZ01000069">
    <property type="protein sequence ID" value="GEO43243.1"/>
    <property type="molecule type" value="Genomic_DNA"/>
</dbReference>
<evidence type="ECO:0000256" key="2">
    <source>
        <dbReference type="ARBA" id="ARBA00022525"/>
    </source>
</evidence>
<dbReference type="PROSITE" id="PS00330">
    <property type="entry name" value="HEMOLYSIN_CALCIUM"/>
    <property type="match status" value="2"/>
</dbReference>
<feature type="domain" description="DUF4214" evidence="6">
    <location>
        <begin position="2719"/>
        <end position="2761"/>
    </location>
</feature>
<feature type="coiled-coil region" evidence="4">
    <location>
        <begin position="496"/>
        <end position="530"/>
    </location>
</feature>
<comment type="subcellular location">
    <subcellularLocation>
        <location evidence="1">Secreted</location>
    </subcellularLocation>
</comment>
<evidence type="ECO:0000256" key="3">
    <source>
        <dbReference type="ARBA" id="ARBA00023180"/>
    </source>
</evidence>
<feature type="domain" description="Cadherin-like" evidence="7">
    <location>
        <begin position="2050"/>
        <end position="2138"/>
    </location>
</feature>
<dbReference type="InterPro" id="IPR041690">
    <property type="entry name" value="Cadherin_5"/>
</dbReference>
<dbReference type="GO" id="GO:0006979">
    <property type="term" value="P:response to oxidative stress"/>
    <property type="evidence" value="ECO:0007669"/>
    <property type="project" value="InterPro"/>
</dbReference>
<dbReference type="InterPro" id="IPR010255">
    <property type="entry name" value="Haem_peroxidase_sf"/>
</dbReference>
<dbReference type="Gene3D" id="1.10.640.10">
    <property type="entry name" value="Haem peroxidase domain superfamily, animal type"/>
    <property type="match status" value="2"/>
</dbReference>
<evidence type="ECO:0000313" key="9">
    <source>
        <dbReference type="Proteomes" id="UP000321523"/>
    </source>
</evidence>
<dbReference type="InterPro" id="IPR011049">
    <property type="entry name" value="Serralysin-like_metalloprot_C"/>
</dbReference>
<dbReference type="Pfam" id="PF17892">
    <property type="entry name" value="Cadherin_5"/>
    <property type="match status" value="1"/>
</dbReference>
<name>A0A512E3C8_9PROT</name>
<dbReference type="InterPro" id="IPR019791">
    <property type="entry name" value="Haem_peroxidase_animal"/>
</dbReference>
<dbReference type="Pfam" id="PF13946">
    <property type="entry name" value="DUF4214"/>
    <property type="match status" value="3"/>
</dbReference>
<dbReference type="Pfam" id="PF03098">
    <property type="entry name" value="An_peroxidase"/>
    <property type="match status" value="2"/>
</dbReference>
<feature type="region of interest" description="Disordered" evidence="5">
    <location>
        <begin position="1512"/>
        <end position="1535"/>
    </location>
</feature>
<evidence type="ECO:0000256" key="5">
    <source>
        <dbReference type="SAM" id="MobiDB-lite"/>
    </source>
</evidence>
<dbReference type="PANTHER" id="PTHR11475">
    <property type="entry name" value="OXIDASE/PEROXIDASE"/>
    <property type="match status" value="1"/>
</dbReference>
<evidence type="ECO:0000256" key="4">
    <source>
        <dbReference type="SAM" id="Coils"/>
    </source>
</evidence>
<comment type="caution">
    <text evidence="8">The sequence shown here is derived from an EMBL/GenBank/DDBJ whole genome shotgun (WGS) entry which is preliminary data.</text>
</comment>
<accession>A0A512E3C8</accession>
<dbReference type="GO" id="GO:0020037">
    <property type="term" value="F:heme binding"/>
    <property type="evidence" value="ECO:0007669"/>
    <property type="project" value="InterPro"/>
</dbReference>
<dbReference type="GO" id="GO:0005509">
    <property type="term" value="F:calcium ion binding"/>
    <property type="evidence" value="ECO:0007669"/>
    <property type="project" value="InterPro"/>
</dbReference>
<dbReference type="Proteomes" id="UP000321523">
    <property type="component" value="Unassembled WGS sequence"/>
</dbReference>
<dbReference type="PANTHER" id="PTHR11475:SF4">
    <property type="entry name" value="CHORION PEROXIDASE"/>
    <property type="match status" value="1"/>
</dbReference>
<feature type="domain" description="DUF4214" evidence="6">
    <location>
        <begin position="2765"/>
        <end position="2818"/>
    </location>
</feature>
<feature type="compositionally biased region" description="Basic and acidic residues" evidence="5">
    <location>
        <begin position="1512"/>
        <end position="1524"/>
    </location>
</feature>
<feature type="region of interest" description="Disordered" evidence="5">
    <location>
        <begin position="2372"/>
        <end position="2510"/>
    </location>
</feature>
<dbReference type="OrthoDB" id="7282531at2"/>
<keyword evidence="4" id="KW-0175">Coiled coil</keyword>
<dbReference type="Gene3D" id="2.150.10.10">
    <property type="entry name" value="Serralysin-like metalloprotease, C-terminal"/>
    <property type="match status" value="3"/>
</dbReference>
<feature type="domain" description="DUF4214" evidence="6">
    <location>
        <begin position="2633"/>
        <end position="2699"/>
    </location>
</feature>
<feature type="compositionally biased region" description="Gly residues" evidence="5">
    <location>
        <begin position="2393"/>
        <end position="2420"/>
    </location>
</feature>
<feature type="compositionally biased region" description="Low complexity" evidence="5">
    <location>
        <begin position="2444"/>
        <end position="2457"/>
    </location>
</feature>
<dbReference type="SUPFAM" id="SSF48113">
    <property type="entry name" value="Heme-dependent peroxidases"/>
    <property type="match status" value="1"/>
</dbReference>
<keyword evidence="9" id="KW-1185">Reference proteome</keyword>